<dbReference type="Pfam" id="PF13683">
    <property type="entry name" value="rve_3"/>
    <property type="match status" value="1"/>
</dbReference>
<evidence type="ECO:0000313" key="4">
    <source>
        <dbReference type="Proteomes" id="UP001326567"/>
    </source>
</evidence>
<evidence type="ECO:0000259" key="2">
    <source>
        <dbReference type="PROSITE" id="PS50994"/>
    </source>
</evidence>
<dbReference type="Pfam" id="PF01527">
    <property type="entry name" value="HTH_Tnp_1"/>
    <property type="match status" value="1"/>
</dbReference>
<protein>
    <submittedName>
        <fullName evidence="3">IS3 family transposase</fullName>
    </submittedName>
</protein>
<dbReference type="InterPro" id="IPR012337">
    <property type="entry name" value="RNaseH-like_sf"/>
</dbReference>
<dbReference type="Proteomes" id="UP001326567">
    <property type="component" value="Chromosome"/>
</dbReference>
<dbReference type="PANTHER" id="PTHR47515">
    <property type="entry name" value="LOW CALCIUM RESPONSE LOCUS PROTEIN T"/>
    <property type="match status" value="1"/>
</dbReference>
<dbReference type="InterPro" id="IPR002514">
    <property type="entry name" value="Transposase_8"/>
</dbReference>
<dbReference type="InterPro" id="IPR009057">
    <property type="entry name" value="Homeodomain-like_sf"/>
</dbReference>
<reference evidence="3 4" key="1">
    <citation type="submission" date="2023-11" db="EMBL/GenBank/DDBJ databases">
        <title>From the Deep-Sea to the Surface: Bacterial Genomes Isolated from the Moytirra Hydrothermal Vent Plume.</title>
        <authorList>
            <person name="Major S.R."/>
        </authorList>
    </citation>
    <scope>NUCLEOTIDE SEQUENCE [LARGE SCALE GENOMIC DNA]</scope>
    <source>
        <strain evidence="3 4">OXR-9</strain>
    </source>
</reference>
<accession>A0ABZ0V4J5</accession>
<dbReference type="InterPro" id="IPR001584">
    <property type="entry name" value="Integrase_cat-core"/>
</dbReference>
<feature type="domain" description="Integrase catalytic" evidence="2">
    <location>
        <begin position="199"/>
        <end position="360"/>
    </location>
</feature>
<dbReference type="InterPro" id="IPR048020">
    <property type="entry name" value="Transpos_IS3"/>
</dbReference>
<dbReference type="EMBL" id="CP139725">
    <property type="protein sequence ID" value="WPZ22903.1"/>
    <property type="molecule type" value="Genomic_DNA"/>
</dbReference>
<dbReference type="RefSeq" id="WP_322329453.1">
    <property type="nucleotide sequence ID" value="NZ_CP139725.1"/>
</dbReference>
<dbReference type="InterPro" id="IPR036397">
    <property type="entry name" value="RNaseH_sf"/>
</dbReference>
<sequence>MKRTRFTDEQIIGILTEHEAGAKCADLCRKHGMSEGTFYNWKAKFGGMTVSEAKRLKALEDENAKLKKLLAEQMLDLAAMKELVGKKVVTPAVKREAVAHLKARFGLSERRACRIAGADRKMVRYRSQRAPDTVLRGRLRELANERRRFGYRRLFVLLRREGEPSGINRIYRLYREEGLTVRKRKARRKAVGTRAPILVEAQPNARWSLDFVHDQFANGQRFRLLNVVDDVTRECLAAIPDTSISGRRVARELTALIERRGKPGMIVSDNGTELTSNAILRWCSEHRVEWHYIAPGKPMQNGFVESFNGRMRDELLNETMFRNLPHARVVISTWATDYNTERPHSALNYQTPADHARTLTNAIARPAARDESSARRAIAQPSPDGVNTNRAPVATG</sequence>
<keyword evidence="4" id="KW-1185">Reference proteome</keyword>
<organism evidence="3 4">
    <name type="scientific">Sulfitobacter faviae</name>
    <dbReference type="NCBI Taxonomy" id="1775881"/>
    <lineage>
        <taxon>Bacteria</taxon>
        <taxon>Pseudomonadati</taxon>
        <taxon>Pseudomonadota</taxon>
        <taxon>Alphaproteobacteria</taxon>
        <taxon>Rhodobacterales</taxon>
        <taxon>Roseobacteraceae</taxon>
        <taxon>Sulfitobacter</taxon>
    </lineage>
</organism>
<dbReference type="SUPFAM" id="SSF46689">
    <property type="entry name" value="Homeodomain-like"/>
    <property type="match status" value="1"/>
</dbReference>
<name>A0ABZ0V4J5_9RHOB</name>
<dbReference type="InterPro" id="IPR025948">
    <property type="entry name" value="HTH-like_dom"/>
</dbReference>
<evidence type="ECO:0000256" key="1">
    <source>
        <dbReference type="SAM" id="MobiDB-lite"/>
    </source>
</evidence>
<feature type="region of interest" description="Disordered" evidence="1">
    <location>
        <begin position="366"/>
        <end position="396"/>
    </location>
</feature>
<dbReference type="Pfam" id="PF13276">
    <property type="entry name" value="HTH_21"/>
    <property type="match status" value="1"/>
</dbReference>
<evidence type="ECO:0000313" key="3">
    <source>
        <dbReference type="EMBL" id="WPZ22903.1"/>
    </source>
</evidence>
<dbReference type="PROSITE" id="PS50994">
    <property type="entry name" value="INTEGRASE"/>
    <property type="match status" value="1"/>
</dbReference>
<gene>
    <name evidence="3" type="ORF">T7987_06645</name>
</gene>
<dbReference type="SUPFAM" id="SSF53098">
    <property type="entry name" value="Ribonuclease H-like"/>
    <property type="match status" value="1"/>
</dbReference>
<proteinExistence type="predicted"/>
<dbReference type="Gene3D" id="3.30.420.10">
    <property type="entry name" value="Ribonuclease H-like superfamily/Ribonuclease H"/>
    <property type="match status" value="1"/>
</dbReference>
<dbReference type="NCBIfam" id="NF033516">
    <property type="entry name" value="transpos_IS3"/>
    <property type="match status" value="1"/>
</dbReference>
<dbReference type="PANTHER" id="PTHR47515:SF1">
    <property type="entry name" value="BLR2054 PROTEIN"/>
    <property type="match status" value="1"/>
</dbReference>